<name>A0ABP6QLV1_9ACTN</name>
<protein>
    <submittedName>
        <fullName evidence="8">C40 family peptidase</fullName>
    </submittedName>
</protein>
<feature type="chain" id="PRO_5047477168" evidence="6">
    <location>
        <begin position="26"/>
        <end position="309"/>
    </location>
</feature>
<dbReference type="Proteomes" id="UP001501237">
    <property type="component" value="Unassembled WGS sequence"/>
</dbReference>
<evidence type="ECO:0000256" key="2">
    <source>
        <dbReference type="ARBA" id="ARBA00022670"/>
    </source>
</evidence>
<sequence>MKHVRSRLLCAALAVAVAFPGAAHADPDPMKQIEKIADDLEQINEQLNGLTVKLKQAKRAAKVAQENADRQQKNLDAVSERVSGLAASTYMMGGADQTVAFATARDPQTFLDQTATLSYFAAQDGTKVLALVNAMQSAQRTKKAADERAREVVKLTGDLKAKKKTLDDEYSKIRDKIVKKDPEKIKNIPLVEGSGKAAEALRFAMKQLGKPYVWGADGPNSFDCSGLTMWAYAQVGINLPHFTGSQWNAGTHVNRDQLQPGDLVFFYSDLHHVGMYVGNGMMLHAPQTGDVVKIAPMGNRPFAGGVRIA</sequence>
<evidence type="ECO:0000313" key="8">
    <source>
        <dbReference type="EMBL" id="GAA3237906.1"/>
    </source>
</evidence>
<feature type="signal peptide" evidence="6">
    <location>
        <begin position="1"/>
        <end position="25"/>
    </location>
</feature>
<feature type="coiled-coil region" evidence="5">
    <location>
        <begin position="30"/>
        <end position="81"/>
    </location>
</feature>
<reference evidence="9" key="1">
    <citation type="journal article" date="2019" name="Int. J. Syst. Evol. Microbiol.">
        <title>The Global Catalogue of Microorganisms (GCM) 10K type strain sequencing project: providing services to taxonomists for standard genome sequencing and annotation.</title>
        <authorList>
            <consortium name="The Broad Institute Genomics Platform"/>
            <consortium name="The Broad Institute Genome Sequencing Center for Infectious Disease"/>
            <person name="Wu L."/>
            <person name="Ma J."/>
        </authorList>
    </citation>
    <scope>NUCLEOTIDE SEQUENCE [LARGE SCALE GENOMIC DNA]</scope>
    <source>
        <strain evidence="9">JCM 9377</strain>
    </source>
</reference>
<evidence type="ECO:0000256" key="6">
    <source>
        <dbReference type="SAM" id="SignalP"/>
    </source>
</evidence>
<evidence type="ECO:0000313" key="9">
    <source>
        <dbReference type="Proteomes" id="UP001501237"/>
    </source>
</evidence>
<proteinExistence type="inferred from homology"/>
<dbReference type="EMBL" id="BAAAUV010000034">
    <property type="protein sequence ID" value="GAA3237906.1"/>
    <property type="molecule type" value="Genomic_DNA"/>
</dbReference>
<dbReference type="InterPro" id="IPR038765">
    <property type="entry name" value="Papain-like_cys_pep_sf"/>
</dbReference>
<dbReference type="InterPro" id="IPR000064">
    <property type="entry name" value="NLP_P60_dom"/>
</dbReference>
<evidence type="ECO:0000256" key="4">
    <source>
        <dbReference type="ARBA" id="ARBA00022807"/>
    </source>
</evidence>
<feature type="domain" description="NlpC/P60" evidence="7">
    <location>
        <begin position="194"/>
        <end position="309"/>
    </location>
</feature>
<organism evidence="8 9">
    <name type="scientific">Actinocorallia longicatena</name>
    <dbReference type="NCBI Taxonomy" id="111803"/>
    <lineage>
        <taxon>Bacteria</taxon>
        <taxon>Bacillati</taxon>
        <taxon>Actinomycetota</taxon>
        <taxon>Actinomycetes</taxon>
        <taxon>Streptosporangiales</taxon>
        <taxon>Thermomonosporaceae</taxon>
        <taxon>Actinocorallia</taxon>
    </lineage>
</organism>
<evidence type="ECO:0000256" key="1">
    <source>
        <dbReference type="ARBA" id="ARBA00007074"/>
    </source>
</evidence>
<dbReference type="PANTHER" id="PTHR47359:SF3">
    <property type="entry name" value="NLP_P60 DOMAIN-CONTAINING PROTEIN-RELATED"/>
    <property type="match status" value="1"/>
</dbReference>
<dbReference type="SUPFAM" id="SSF54001">
    <property type="entry name" value="Cysteine proteinases"/>
    <property type="match status" value="1"/>
</dbReference>
<accession>A0ABP6QLV1</accession>
<dbReference type="Gene3D" id="3.90.1720.10">
    <property type="entry name" value="endopeptidase domain like (from Nostoc punctiforme)"/>
    <property type="match status" value="1"/>
</dbReference>
<dbReference type="RefSeq" id="WP_344837942.1">
    <property type="nucleotide sequence ID" value="NZ_BAAAUV010000034.1"/>
</dbReference>
<dbReference type="PANTHER" id="PTHR47359">
    <property type="entry name" value="PEPTIDOGLYCAN DL-ENDOPEPTIDASE CWLO"/>
    <property type="match status" value="1"/>
</dbReference>
<keyword evidence="2" id="KW-0645">Protease</keyword>
<keyword evidence="6" id="KW-0732">Signal</keyword>
<evidence type="ECO:0000259" key="7">
    <source>
        <dbReference type="PROSITE" id="PS51935"/>
    </source>
</evidence>
<evidence type="ECO:0000256" key="5">
    <source>
        <dbReference type="SAM" id="Coils"/>
    </source>
</evidence>
<keyword evidence="3" id="KW-0378">Hydrolase</keyword>
<dbReference type="Pfam" id="PF00877">
    <property type="entry name" value="NLPC_P60"/>
    <property type="match status" value="1"/>
</dbReference>
<comment type="caution">
    <text evidence="8">The sequence shown here is derived from an EMBL/GenBank/DDBJ whole genome shotgun (WGS) entry which is preliminary data.</text>
</comment>
<gene>
    <name evidence="8" type="ORF">GCM10010468_73110</name>
</gene>
<evidence type="ECO:0000256" key="3">
    <source>
        <dbReference type="ARBA" id="ARBA00022801"/>
    </source>
</evidence>
<dbReference type="InterPro" id="IPR051794">
    <property type="entry name" value="PG_Endopeptidase_C40"/>
</dbReference>
<keyword evidence="5" id="KW-0175">Coiled coil</keyword>
<dbReference type="PROSITE" id="PS51935">
    <property type="entry name" value="NLPC_P60"/>
    <property type="match status" value="1"/>
</dbReference>
<keyword evidence="9" id="KW-1185">Reference proteome</keyword>
<comment type="similarity">
    <text evidence="1">Belongs to the peptidase C40 family.</text>
</comment>
<keyword evidence="4" id="KW-0788">Thiol protease</keyword>